<keyword evidence="2" id="KW-1185">Reference proteome</keyword>
<protein>
    <submittedName>
        <fullName evidence="1">Uncharacterized protein</fullName>
    </submittedName>
</protein>
<organism evidence="1 2">
    <name type="scientific">Pleuronectes platessa</name>
    <name type="common">European plaice</name>
    <dbReference type="NCBI Taxonomy" id="8262"/>
    <lineage>
        <taxon>Eukaryota</taxon>
        <taxon>Metazoa</taxon>
        <taxon>Chordata</taxon>
        <taxon>Craniata</taxon>
        <taxon>Vertebrata</taxon>
        <taxon>Euteleostomi</taxon>
        <taxon>Actinopterygii</taxon>
        <taxon>Neopterygii</taxon>
        <taxon>Teleostei</taxon>
        <taxon>Neoteleostei</taxon>
        <taxon>Acanthomorphata</taxon>
        <taxon>Carangaria</taxon>
        <taxon>Pleuronectiformes</taxon>
        <taxon>Pleuronectoidei</taxon>
        <taxon>Pleuronectidae</taxon>
        <taxon>Pleuronectes</taxon>
    </lineage>
</organism>
<gene>
    <name evidence="1" type="ORF">PLEPLA_LOCUS25043</name>
</gene>
<reference evidence="1" key="1">
    <citation type="submission" date="2020-03" db="EMBL/GenBank/DDBJ databases">
        <authorList>
            <person name="Weist P."/>
        </authorList>
    </citation>
    <scope>NUCLEOTIDE SEQUENCE</scope>
</reference>
<evidence type="ECO:0000313" key="1">
    <source>
        <dbReference type="EMBL" id="CAB1437010.1"/>
    </source>
</evidence>
<dbReference type="AlphaFoldDB" id="A0A9N7UV64"/>
<dbReference type="EMBL" id="CADEAL010001969">
    <property type="protein sequence ID" value="CAB1437010.1"/>
    <property type="molecule type" value="Genomic_DNA"/>
</dbReference>
<accession>A0A9N7UV64</accession>
<name>A0A9N7UV64_PLEPL</name>
<comment type="caution">
    <text evidence="1">The sequence shown here is derived from an EMBL/GenBank/DDBJ whole genome shotgun (WGS) entry which is preliminary data.</text>
</comment>
<dbReference type="Proteomes" id="UP001153269">
    <property type="component" value="Unassembled WGS sequence"/>
</dbReference>
<proteinExistence type="predicted"/>
<sequence length="163" mass="17932">MPPLLICMGEEGEGGWLRQQHCGRFVASLVGGSSSDPQRFVIGSSAAPRQLLSGSSALSSRTQHPQVGAVLTGPRLRFFLCPPCSARRREPPTGRWEPGHRRGLETLQLTGRLREKGEDPHTLRRSEGQVTRLEDGLKDEEWKAPIVRIRGLLCEGLLCSLTV</sequence>
<evidence type="ECO:0000313" key="2">
    <source>
        <dbReference type="Proteomes" id="UP001153269"/>
    </source>
</evidence>